<organism evidence="3 4">
    <name type="scientific">Cinchona calisaya</name>
    <dbReference type="NCBI Taxonomy" id="153742"/>
    <lineage>
        <taxon>Eukaryota</taxon>
        <taxon>Viridiplantae</taxon>
        <taxon>Streptophyta</taxon>
        <taxon>Embryophyta</taxon>
        <taxon>Tracheophyta</taxon>
        <taxon>Spermatophyta</taxon>
        <taxon>Magnoliopsida</taxon>
        <taxon>eudicotyledons</taxon>
        <taxon>Gunneridae</taxon>
        <taxon>Pentapetalae</taxon>
        <taxon>asterids</taxon>
        <taxon>lamiids</taxon>
        <taxon>Gentianales</taxon>
        <taxon>Rubiaceae</taxon>
        <taxon>Cinchonoideae</taxon>
        <taxon>Cinchoneae</taxon>
        <taxon>Cinchona</taxon>
    </lineage>
</organism>
<reference evidence="3 4" key="1">
    <citation type="submission" date="2024-11" db="EMBL/GenBank/DDBJ databases">
        <title>A near-complete genome assembly of Cinchona calisaya.</title>
        <authorList>
            <person name="Lian D.C."/>
            <person name="Zhao X.W."/>
            <person name="Wei L."/>
        </authorList>
    </citation>
    <scope>NUCLEOTIDE SEQUENCE [LARGE SCALE GENOMIC DNA]</scope>
    <source>
        <tissue evidence="3">Nenye</tissue>
    </source>
</reference>
<dbReference type="Proteomes" id="UP001630127">
    <property type="component" value="Unassembled WGS sequence"/>
</dbReference>
<name>A0ABD2Y0B0_9GENT</name>
<gene>
    <name evidence="3" type="ORF">ACH5RR_040016</name>
</gene>
<feature type="domain" description="Disease resistance R13L4/SHOC-2-like LRR" evidence="2">
    <location>
        <begin position="11"/>
        <end position="96"/>
    </location>
</feature>
<accession>A0ABD2Y0B0</accession>
<dbReference type="PANTHER" id="PTHR47186">
    <property type="entry name" value="LEUCINE-RICH REPEAT-CONTAINING PROTEIN 57"/>
    <property type="match status" value="1"/>
</dbReference>
<comment type="caution">
    <text evidence="3">The sequence shown here is derived from an EMBL/GenBank/DDBJ whole genome shotgun (WGS) entry which is preliminary data.</text>
</comment>
<proteinExistence type="predicted"/>
<dbReference type="AlphaFoldDB" id="A0ABD2Y0B0"/>
<evidence type="ECO:0000313" key="3">
    <source>
        <dbReference type="EMBL" id="KAL3500923.1"/>
    </source>
</evidence>
<dbReference type="InterPro" id="IPR032675">
    <property type="entry name" value="LRR_dom_sf"/>
</dbReference>
<sequence>MNDISFVSCIYKHLRVLDLEQIFLRLKVFPREVESLVDLRYLGVQGAMRFILPSIANLSNLETFLVISQSSRTGTVSLPDTIWNMTNLRHLNVVGWVGI</sequence>
<keyword evidence="4" id="KW-1185">Reference proteome</keyword>
<dbReference type="PANTHER" id="PTHR47186:SF3">
    <property type="entry name" value="OS09G0267800 PROTEIN"/>
    <property type="match status" value="1"/>
</dbReference>
<evidence type="ECO:0000256" key="1">
    <source>
        <dbReference type="ARBA" id="ARBA00022737"/>
    </source>
</evidence>
<dbReference type="EMBL" id="JBJUIK010000016">
    <property type="protein sequence ID" value="KAL3500923.1"/>
    <property type="molecule type" value="Genomic_DNA"/>
</dbReference>
<keyword evidence="1" id="KW-0677">Repeat</keyword>
<evidence type="ECO:0000313" key="4">
    <source>
        <dbReference type="Proteomes" id="UP001630127"/>
    </source>
</evidence>
<protein>
    <recommendedName>
        <fullName evidence="2">Disease resistance R13L4/SHOC-2-like LRR domain-containing protein</fullName>
    </recommendedName>
</protein>
<evidence type="ECO:0000259" key="2">
    <source>
        <dbReference type="Pfam" id="PF23598"/>
    </source>
</evidence>
<dbReference type="Gene3D" id="3.80.10.10">
    <property type="entry name" value="Ribonuclease Inhibitor"/>
    <property type="match status" value="1"/>
</dbReference>
<dbReference type="SUPFAM" id="SSF52058">
    <property type="entry name" value="L domain-like"/>
    <property type="match status" value="1"/>
</dbReference>
<dbReference type="InterPro" id="IPR055414">
    <property type="entry name" value="LRR_R13L4/SHOC2-like"/>
</dbReference>
<dbReference type="Pfam" id="PF23598">
    <property type="entry name" value="LRR_14"/>
    <property type="match status" value="1"/>
</dbReference>